<dbReference type="AlphaFoldDB" id="A0A8H4IX05"/>
<feature type="compositionally biased region" description="Low complexity" evidence="1">
    <location>
        <begin position="919"/>
        <end position="928"/>
    </location>
</feature>
<feature type="compositionally biased region" description="Polar residues" evidence="1">
    <location>
        <begin position="789"/>
        <end position="801"/>
    </location>
</feature>
<feature type="compositionally biased region" description="Acidic residues" evidence="1">
    <location>
        <begin position="191"/>
        <end position="203"/>
    </location>
</feature>
<organism evidence="2 3">
    <name type="scientific">Botryosphaeria dothidea</name>
    <dbReference type="NCBI Taxonomy" id="55169"/>
    <lineage>
        <taxon>Eukaryota</taxon>
        <taxon>Fungi</taxon>
        <taxon>Dikarya</taxon>
        <taxon>Ascomycota</taxon>
        <taxon>Pezizomycotina</taxon>
        <taxon>Dothideomycetes</taxon>
        <taxon>Dothideomycetes incertae sedis</taxon>
        <taxon>Botryosphaeriales</taxon>
        <taxon>Botryosphaeriaceae</taxon>
        <taxon>Botryosphaeria</taxon>
    </lineage>
</organism>
<feature type="region of interest" description="Disordered" evidence="1">
    <location>
        <begin position="612"/>
        <end position="721"/>
    </location>
</feature>
<feature type="compositionally biased region" description="Low complexity" evidence="1">
    <location>
        <begin position="672"/>
        <end position="681"/>
    </location>
</feature>
<feature type="compositionally biased region" description="Low complexity" evidence="1">
    <location>
        <begin position="857"/>
        <end position="884"/>
    </location>
</feature>
<feature type="compositionally biased region" description="Basic residues" evidence="1">
    <location>
        <begin position="950"/>
        <end position="962"/>
    </location>
</feature>
<feature type="compositionally biased region" description="Pro residues" evidence="1">
    <location>
        <begin position="26"/>
        <end position="38"/>
    </location>
</feature>
<feature type="compositionally biased region" description="Polar residues" evidence="1">
    <location>
        <begin position="885"/>
        <end position="908"/>
    </location>
</feature>
<accession>A0A8H4IX05</accession>
<keyword evidence="3" id="KW-1185">Reference proteome</keyword>
<sequence>MCCCLRRCFCRHRTPPRETIASTIVAPPPPSLNPPGPGNPANNVLSTPRLPLLPHQSAGNGEGPSRPTPGTLTPQQIKDSYPVYERARCLDPPPADTRCTRALREVLGRDTIRRAEDPGHDGCEASRSSSAVSFYRNDRHHVSWEEMSPCPLITCLRVLCCFLPAGSQSDSGSEGGGRSTSRVPRLRGGGDDDDDADGDEDDPGKDHDSAGKGQGDSSSGRDDSSGGKDDSASGNYDSASGKDDTNKDHDDARKSKEDTDKAQDDAGKSQDDTNRDQDPADAGRAQDDVDAESNQEDTGKGQEDAGRGQDDTNKDQEHADADRGQDGADRSRDDAANLEISRADPPPTPGPSSPTAERRRITFAGEPTVIYTPQAMEQELEESTEPSEQAADPPQAKSCCCGLFRWKSCIQIRNWRLVKWLCGLFRTAKSTSGQSTILVESPNANATSSQARNAASGQTGDGSRENPFTPTHIVGGPRLRGGDQFESDGEERSSSPTGPPRLRGGADGSESDEDSEAGETEDVGSDERQRTDKQQQSSRGNDATNGRGDNSQPVRSDSPAISTRTHDSVFVTLYFGLVALLVLALLSLERPTARSDTGGPSSRKTPSLLLLSSSTRSSSNTGYGSHVDDETNETDNGEAGEQQRTPEQQQSSRPSRRGDEHDAAEPPPHPQTPSSSPTLYPRLRRLTPPPQPLYPRLRRLTPPQQPLYPRLREQSPASQLPPVETRLNVSATFSRTPTTGSTPYVPPPSANAPSSTSETAVIPDGERRRLVVVVHTETTTTSSLHTETNMSGPDISSTVTIGNRPRASDPEPAMHAASSSLPSNVDDGGVRSTTTTATLTLRPQLSAPMASELPGTSRARGSGAAAHPDRPAIAASSSSSSSSSNAEQTGSTIATTPPSPYHVQQTGASDEVPPPSAPPAHGFGAAPPRNQAPPPGAAVSGETDVSVERGRRRRRRRRRRGHTQFWNQPR</sequence>
<feature type="compositionally biased region" description="Polar residues" evidence="1">
    <location>
        <begin position="642"/>
        <end position="653"/>
    </location>
</feature>
<protein>
    <submittedName>
        <fullName evidence="2">Uncharacterized protein</fullName>
    </submittedName>
</protein>
<feature type="compositionally biased region" description="Low complexity" evidence="1">
    <location>
        <begin position="751"/>
        <end position="760"/>
    </location>
</feature>
<feature type="region of interest" description="Disordered" evidence="1">
    <location>
        <begin position="21"/>
        <end position="76"/>
    </location>
</feature>
<feature type="region of interest" description="Disordered" evidence="1">
    <location>
        <begin position="167"/>
        <end position="396"/>
    </location>
</feature>
<dbReference type="EMBL" id="WWBZ02000033">
    <property type="protein sequence ID" value="KAF4306648.1"/>
    <property type="molecule type" value="Genomic_DNA"/>
</dbReference>
<feature type="compositionally biased region" description="Basic and acidic residues" evidence="1">
    <location>
        <begin position="240"/>
        <end position="278"/>
    </location>
</feature>
<comment type="caution">
    <text evidence="2">The sequence shown here is derived from an EMBL/GenBank/DDBJ whole genome shotgun (WGS) entry which is preliminary data.</text>
</comment>
<feature type="compositionally biased region" description="Polar residues" evidence="1">
    <location>
        <begin position="534"/>
        <end position="561"/>
    </location>
</feature>
<feature type="compositionally biased region" description="Basic and acidic residues" evidence="1">
    <location>
        <begin position="110"/>
        <end position="124"/>
    </location>
</feature>
<evidence type="ECO:0000256" key="1">
    <source>
        <dbReference type="SAM" id="MobiDB-lite"/>
    </source>
</evidence>
<evidence type="ECO:0000313" key="3">
    <source>
        <dbReference type="Proteomes" id="UP000572817"/>
    </source>
</evidence>
<feature type="compositionally biased region" description="Basic and acidic residues" evidence="1">
    <location>
        <begin position="219"/>
        <end position="231"/>
    </location>
</feature>
<feature type="region of interest" description="Disordered" evidence="1">
    <location>
        <begin position="734"/>
        <end position="970"/>
    </location>
</feature>
<feature type="compositionally biased region" description="Basic and acidic residues" evidence="1">
    <location>
        <begin position="297"/>
        <end position="335"/>
    </location>
</feature>
<gene>
    <name evidence="2" type="ORF">GTA08_BOTSDO05939</name>
</gene>
<feature type="compositionally biased region" description="Polar residues" evidence="1">
    <location>
        <begin position="441"/>
        <end position="458"/>
    </location>
</feature>
<evidence type="ECO:0000313" key="2">
    <source>
        <dbReference type="EMBL" id="KAF4306648.1"/>
    </source>
</evidence>
<proteinExistence type="predicted"/>
<name>A0A8H4IX05_9PEZI</name>
<feature type="compositionally biased region" description="Acidic residues" evidence="1">
    <location>
        <begin position="509"/>
        <end position="524"/>
    </location>
</feature>
<dbReference type="Proteomes" id="UP000572817">
    <property type="component" value="Unassembled WGS sequence"/>
</dbReference>
<feature type="compositionally biased region" description="Low complexity" evidence="1">
    <location>
        <begin position="771"/>
        <end position="788"/>
    </location>
</feature>
<feature type="region of interest" description="Disordered" evidence="1">
    <location>
        <begin position="441"/>
        <end position="561"/>
    </location>
</feature>
<feature type="region of interest" description="Disordered" evidence="1">
    <location>
        <begin position="110"/>
        <end position="130"/>
    </location>
</feature>
<reference evidence="2" key="1">
    <citation type="submission" date="2020-04" db="EMBL/GenBank/DDBJ databases">
        <title>Genome Assembly and Annotation of Botryosphaeria dothidea sdau 11-99, a Latent Pathogen of Apple Fruit Ring Rot in China.</title>
        <authorList>
            <person name="Yu C."/>
            <person name="Diao Y."/>
            <person name="Lu Q."/>
            <person name="Zhao J."/>
            <person name="Cui S."/>
            <person name="Peng C."/>
            <person name="He B."/>
            <person name="Liu H."/>
        </authorList>
    </citation>
    <scope>NUCLEOTIDE SEQUENCE [LARGE SCALE GENOMIC DNA]</scope>
    <source>
        <strain evidence="2">Sdau11-99</strain>
    </source>
</reference>